<dbReference type="AlphaFoldDB" id="M7ZDL9"/>
<comment type="similarity">
    <text evidence="1">Belongs to the plant acyltransferase family.</text>
</comment>
<dbReference type="PANTHER" id="PTHR31147:SF36">
    <property type="entry name" value="OS01G0615200 PROTEIN"/>
    <property type="match status" value="1"/>
</dbReference>
<dbReference type="GO" id="GO:0016747">
    <property type="term" value="F:acyltransferase activity, transferring groups other than amino-acyl groups"/>
    <property type="evidence" value="ECO:0007669"/>
    <property type="project" value="UniProtKB-ARBA"/>
</dbReference>
<dbReference type="eggNOG" id="ENOG502R6SU">
    <property type="taxonomic scope" value="Eukaryota"/>
</dbReference>
<dbReference type="STRING" id="4572.M7ZDL9"/>
<dbReference type="EMBL" id="KD141199">
    <property type="protein sequence ID" value="EMS57736.1"/>
    <property type="molecule type" value="Genomic_DNA"/>
</dbReference>
<reference evidence="2" key="1">
    <citation type="journal article" date="2013" name="Nature">
        <title>Draft genome of the wheat A-genome progenitor Triticum urartu.</title>
        <authorList>
            <person name="Ling H.Q."/>
            <person name="Zhao S."/>
            <person name="Liu D."/>
            <person name="Wang J."/>
            <person name="Sun H."/>
            <person name="Zhang C."/>
            <person name="Fan H."/>
            <person name="Li D."/>
            <person name="Dong L."/>
            <person name="Tao Y."/>
            <person name="Gao C."/>
            <person name="Wu H."/>
            <person name="Li Y."/>
            <person name="Cui Y."/>
            <person name="Guo X."/>
            <person name="Zheng S."/>
            <person name="Wang B."/>
            <person name="Yu K."/>
            <person name="Liang Q."/>
            <person name="Yang W."/>
            <person name="Lou X."/>
            <person name="Chen J."/>
            <person name="Feng M."/>
            <person name="Jian J."/>
            <person name="Zhang X."/>
            <person name="Luo G."/>
            <person name="Jiang Y."/>
            <person name="Liu J."/>
            <person name="Wang Z."/>
            <person name="Sha Y."/>
            <person name="Zhang B."/>
            <person name="Wu H."/>
            <person name="Tang D."/>
            <person name="Shen Q."/>
            <person name="Xue P."/>
            <person name="Zou S."/>
            <person name="Wang X."/>
            <person name="Liu X."/>
            <person name="Wang F."/>
            <person name="Yang Y."/>
            <person name="An X."/>
            <person name="Dong Z."/>
            <person name="Zhang K."/>
            <person name="Zhang X."/>
            <person name="Luo M.C."/>
            <person name="Dvorak J."/>
            <person name="Tong Y."/>
            <person name="Wang J."/>
            <person name="Yang H."/>
            <person name="Li Z."/>
            <person name="Wang D."/>
            <person name="Zhang A."/>
            <person name="Wang J."/>
        </authorList>
    </citation>
    <scope>NUCLEOTIDE SEQUENCE</scope>
</reference>
<accession>M7ZDL9</accession>
<dbReference type="OMA" id="FIRVFPP"/>
<evidence type="ECO:0000313" key="2">
    <source>
        <dbReference type="EMBL" id="EMS57736.1"/>
    </source>
</evidence>
<keyword evidence="2" id="KW-0808">Transferase</keyword>
<dbReference type="Pfam" id="PF02458">
    <property type="entry name" value="Transferase"/>
    <property type="match status" value="2"/>
</dbReference>
<organism evidence="2">
    <name type="scientific">Triticum urartu</name>
    <name type="common">Red wild einkorn</name>
    <name type="synonym">Crithodium urartu</name>
    <dbReference type="NCBI Taxonomy" id="4572"/>
    <lineage>
        <taxon>Eukaryota</taxon>
        <taxon>Viridiplantae</taxon>
        <taxon>Streptophyta</taxon>
        <taxon>Embryophyta</taxon>
        <taxon>Tracheophyta</taxon>
        <taxon>Spermatophyta</taxon>
        <taxon>Magnoliopsida</taxon>
        <taxon>Liliopsida</taxon>
        <taxon>Poales</taxon>
        <taxon>Poaceae</taxon>
        <taxon>BOP clade</taxon>
        <taxon>Pooideae</taxon>
        <taxon>Triticodae</taxon>
        <taxon>Triticeae</taxon>
        <taxon>Triticinae</taxon>
        <taxon>Triticum</taxon>
    </lineage>
</organism>
<evidence type="ECO:0000256" key="1">
    <source>
        <dbReference type="ARBA" id="ARBA00009861"/>
    </source>
</evidence>
<gene>
    <name evidence="2" type="ORF">TRIUR3_16959</name>
</gene>
<name>M7ZDL9_TRIUA</name>
<dbReference type="InterPro" id="IPR023213">
    <property type="entry name" value="CAT-like_dom_sf"/>
</dbReference>
<dbReference type="Gene3D" id="3.30.559.10">
    <property type="entry name" value="Chloramphenicol acetyltransferase-like domain"/>
    <property type="match status" value="2"/>
</dbReference>
<dbReference type="InterPro" id="IPR050898">
    <property type="entry name" value="Plant_acyltransferase"/>
</dbReference>
<sequence length="335" mass="36271">MAAPTVAKSPPELVPPAGPTPGGVLPLSSIDKTAAVRVSVDFIRVFPPASDRGGDDQVATMRQGFARALVPYYPVAGRIAEPSPGDLVVDCTGEGVWFVEATASCSLADVNGLERPLLIPKAELIPRPPPEEKLEDLILMAQPPGVRRAGRRLGFAASTRHLLQGVLPSVDGYYGNCVYPVGITRSSKTIREAPLPEVVGVMREAKEALKVRFTDWMHGGAKDDHYNVPLDYGTVTVSDWSRVGFNEVDYGFGEPGYVFTLNDDVNIVASVIYLKPPAPKRGIRLMLRCVEEPHAAVFADGLAKYALLDAASWPWPSTCSHTCNTFSLYFFFTLV</sequence>
<proteinExistence type="inferred from homology"/>
<protein>
    <submittedName>
        <fullName evidence="2">Omega-hydroxypalmitate O-feruloyl transferase</fullName>
    </submittedName>
</protein>
<dbReference type="PANTHER" id="PTHR31147">
    <property type="entry name" value="ACYL TRANSFERASE 4"/>
    <property type="match status" value="1"/>
</dbReference>